<comment type="caution">
    <text evidence="10">The sequence shown here is derived from an EMBL/GenBank/DDBJ whole genome shotgun (WGS) entry which is preliminary data.</text>
</comment>
<keyword evidence="4" id="KW-0735">Signal-anchor</keyword>
<keyword evidence="3" id="KW-0812">Transmembrane</keyword>
<dbReference type="GO" id="GO:0005794">
    <property type="term" value="C:Golgi apparatus"/>
    <property type="evidence" value="ECO:0007669"/>
    <property type="project" value="TreeGrafter"/>
</dbReference>
<evidence type="ECO:0000256" key="8">
    <source>
        <dbReference type="SAM" id="Coils"/>
    </source>
</evidence>
<dbReference type="PANTHER" id="PTHR15896:SF8">
    <property type="entry name" value="GOLGI MEMBRANE PROTEIN 1"/>
    <property type="match status" value="1"/>
</dbReference>
<reference evidence="10 11" key="1">
    <citation type="submission" date="2019-06" db="EMBL/GenBank/DDBJ databases">
        <title>A chromosome-scale genome assembly of the striped catfish, Pangasianodon hypophthalmus.</title>
        <authorList>
            <person name="Wen M."/>
            <person name="Zahm M."/>
            <person name="Roques C."/>
            <person name="Cabau C."/>
            <person name="Klopp C."/>
            <person name="Donnadieu C."/>
            <person name="Jouanno E."/>
            <person name="Avarre J.-C."/>
            <person name="Campet M."/>
            <person name="Ha T.T.T."/>
            <person name="Dugue R."/>
            <person name="Lampietro C."/>
            <person name="Louis A."/>
            <person name="Herpin A."/>
            <person name="Echchiki A."/>
            <person name="Berthelot C."/>
            <person name="Parey E."/>
            <person name="Roest-Crollius H."/>
            <person name="Braasch I."/>
            <person name="Postlethwait J."/>
            <person name="Bobe J."/>
            <person name="Montfort J."/>
            <person name="Bouchez O."/>
            <person name="Begum T."/>
            <person name="Schartl M."/>
            <person name="Guiguen Y."/>
        </authorList>
    </citation>
    <scope>NUCLEOTIDE SEQUENCE [LARGE SCALE GENOMIC DNA]</scope>
    <source>
        <strain evidence="10 11">Indonesia</strain>
        <tissue evidence="10">Blood</tissue>
    </source>
</reference>
<feature type="region of interest" description="Disordered" evidence="9">
    <location>
        <begin position="205"/>
        <end position="243"/>
    </location>
</feature>
<keyword evidence="6 8" id="KW-0175">Coiled coil</keyword>
<name>A0A5N5NL58_PANHP</name>
<evidence type="ECO:0000256" key="2">
    <source>
        <dbReference type="ARBA" id="ARBA00007474"/>
    </source>
</evidence>
<evidence type="ECO:0000256" key="5">
    <source>
        <dbReference type="ARBA" id="ARBA00022989"/>
    </source>
</evidence>
<comment type="similarity">
    <text evidence="2">Belongs to the GOLM family.</text>
</comment>
<feature type="compositionally biased region" description="Basic and acidic residues" evidence="9">
    <location>
        <begin position="221"/>
        <end position="243"/>
    </location>
</feature>
<feature type="region of interest" description="Disordered" evidence="9">
    <location>
        <begin position="337"/>
        <end position="371"/>
    </location>
</feature>
<dbReference type="InterPro" id="IPR026139">
    <property type="entry name" value="GOLM1/CASC4"/>
</dbReference>
<keyword evidence="5" id="KW-1133">Transmembrane helix</keyword>
<organism evidence="10 11">
    <name type="scientific">Pangasianodon hypophthalmus</name>
    <name type="common">Striped catfish</name>
    <name type="synonym">Helicophagus hypophthalmus</name>
    <dbReference type="NCBI Taxonomy" id="310915"/>
    <lineage>
        <taxon>Eukaryota</taxon>
        <taxon>Metazoa</taxon>
        <taxon>Chordata</taxon>
        <taxon>Craniata</taxon>
        <taxon>Vertebrata</taxon>
        <taxon>Euteleostomi</taxon>
        <taxon>Actinopterygii</taxon>
        <taxon>Neopterygii</taxon>
        <taxon>Teleostei</taxon>
        <taxon>Ostariophysi</taxon>
        <taxon>Siluriformes</taxon>
        <taxon>Pangasiidae</taxon>
        <taxon>Pangasianodon</taxon>
    </lineage>
</organism>
<accession>A0A5N5NL58</accession>
<evidence type="ECO:0000256" key="6">
    <source>
        <dbReference type="ARBA" id="ARBA00023054"/>
    </source>
</evidence>
<evidence type="ECO:0000256" key="9">
    <source>
        <dbReference type="SAM" id="MobiDB-lite"/>
    </source>
</evidence>
<evidence type="ECO:0008006" key="12">
    <source>
        <dbReference type="Google" id="ProtNLM"/>
    </source>
</evidence>
<dbReference type="GO" id="GO:0016020">
    <property type="term" value="C:membrane"/>
    <property type="evidence" value="ECO:0007669"/>
    <property type="project" value="UniProtKB-SubCell"/>
</dbReference>
<keyword evidence="11" id="KW-1185">Reference proteome</keyword>
<dbReference type="Proteomes" id="UP000327468">
    <property type="component" value="Chromosome 8"/>
</dbReference>
<proteinExistence type="inferred from homology"/>
<feature type="compositionally biased region" description="Acidic residues" evidence="9">
    <location>
        <begin position="342"/>
        <end position="360"/>
    </location>
</feature>
<evidence type="ECO:0000256" key="4">
    <source>
        <dbReference type="ARBA" id="ARBA00022968"/>
    </source>
</evidence>
<gene>
    <name evidence="10" type="ORF">PHYPO_G00236520</name>
</gene>
<dbReference type="PRINTS" id="PR02084">
    <property type="entry name" value="GOLM1CASC4"/>
</dbReference>
<dbReference type="EMBL" id="VFJC01000009">
    <property type="protein sequence ID" value="KAB5567757.1"/>
    <property type="molecule type" value="Genomic_DNA"/>
</dbReference>
<evidence type="ECO:0000313" key="10">
    <source>
        <dbReference type="EMBL" id="KAB5567757.1"/>
    </source>
</evidence>
<dbReference type="AlphaFoldDB" id="A0A5N5NL58"/>
<dbReference type="PANTHER" id="PTHR15896">
    <property type="entry name" value="GOLGI PHOSPHOPROTEIN 2/GP73-RELATED"/>
    <property type="match status" value="1"/>
</dbReference>
<feature type="coiled-coil region" evidence="8">
    <location>
        <begin position="40"/>
        <end position="188"/>
    </location>
</feature>
<evidence type="ECO:0000256" key="7">
    <source>
        <dbReference type="ARBA" id="ARBA00023136"/>
    </source>
</evidence>
<feature type="compositionally biased region" description="Basic and acidic residues" evidence="9">
    <location>
        <begin position="361"/>
        <end position="371"/>
    </location>
</feature>
<evidence type="ECO:0000256" key="3">
    <source>
        <dbReference type="ARBA" id="ARBA00022692"/>
    </source>
</evidence>
<comment type="subcellular location">
    <subcellularLocation>
        <location evidence="1">Membrane</location>
        <topology evidence="1">Single-pass type II membrane protein</topology>
    </subcellularLocation>
</comment>
<sequence>MMGALVNVRRAGRSPPLLTAALVACILLFGFNYWVSSSRNVELQTKLLELEEAVRRVSAEKAREQVGRNEAEEQVRRQTEQLVLLEGAHQRRHQSAQSMWKQEKESLLLNISSSAKTVQDMKNQMKSLREDLSKVQKELQLCQNNMNTLNKKLTYDMTQCNTQILAQKEECNEKVAAAKLEVQKKYEKQNSAAAAVQPAVDSTRKAVVSKPMSETLTGDNSTKKAGEPMKRELAPVEPKTEDHLETNEIPQDEAVLTMKDSDKLELQSDPLLRNQNSTLKSLTNAMEGVMDINGGDLKDADALLDAATVPKVKEEDAIEYDNEGEIEKRLSKLKDEKAAAQEFEEELADYNGDDENEPEFEADKQAELSEV</sequence>
<evidence type="ECO:0000256" key="1">
    <source>
        <dbReference type="ARBA" id="ARBA00004606"/>
    </source>
</evidence>
<evidence type="ECO:0000313" key="11">
    <source>
        <dbReference type="Proteomes" id="UP000327468"/>
    </source>
</evidence>
<protein>
    <recommendedName>
        <fullName evidence="12">Golgi membrane protein 1</fullName>
    </recommendedName>
</protein>
<keyword evidence="7" id="KW-0472">Membrane</keyword>